<dbReference type="Gene3D" id="3.40.50.300">
    <property type="entry name" value="P-loop containing nucleotide triphosphate hydrolases"/>
    <property type="match status" value="1"/>
</dbReference>
<evidence type="ECO:0000259" key="2">
    <source>
        <dbReference type="Pfam" id="PF13635"/>
    </source>
</evidence>
<dbReference type="OrthoDB" id="9804306at2"/>
<evidence type="ECO:0008006" key="5">
    <source>
        <dbReference type="Google" id="ProtNLM"/>
    </source>
</evidence>
<dbReference type="Pfam" id="PF13173">
    <property type="entry name" value="AAA_14"/>
    <property type="match status" value="1"/>
</dbReference>
<dbReference type="KEGG" id="ols:Olsu_0675"/>
<feature type="domain" description="AAA" evidence="1">
    <location>
        <begin position="22"/>
        <end position="156"/>
    </location>
</feature>
<dbReference type="eggNOG" id="COG1373">
    <property type="taxonomic scope" value="Bacteria"/>
</dbReference>
<dbReference type="Proteomes" id="UP000000333">
    <property type="component" value="Chromosome"/>
</dbReference>
<dbReference type="RefSeq" id="WP_013251541.1">
    <property type="nucleotide sequence ID" value="NC_014363.1"/>
</dbReference>
<protein>
    <recommendedName>
        <fullName evidence="5">ATPase</fullName>
    </recommendedName>
</protein>
<dbReference type="InterPro" id="IPR025420">
    <property type="entry name" value="DUF4143"/>
</dbReference>
<accession>E1QZH5</accession>
<dbReference type="PANTHER" id="PTHR33295">
    <property type="entry name" value="ATPASE"/>
    <property type="match status" value="1"/>
</dbReference>
<dbReference type="Pfam" id="PF13635">
    <property type="entry name" value="DUF4143"/>
    <property type="match status" value="1"/>
</dbReference>
<gene>
    <name evidence="3" type="ordered locus">Olsu_0675</name>
</gene>
<sequence>MTFRRKLYGTMLGWKADSKGRSALLVEGARRVGKTTIAKAFAANEYESSLFVDFSQVDNNVRAIFDEHRGDIDTLLRMLQLYFGVKLTPRHSIVIFDEVQRFPVAREMIKHLVADGRFDYIETGSLISIRKNVQDIVIPSEEERVKLWSLDFEEYLWALGRENLADEVRRCHDALRPLPDSLHRQCMRLFNEYMLVGGMPQSVSDFIETSAFTQSDKTKRQILALYAEDIEKFGASDARRAYSVFMGIPGQLSAGSKRFKFSTLGRGSRYRQYEPALRWLEDAHVVSVCRLCNDPNVGFKLAADEGEDSSLKCYMADTGLLVSSVFDEGAETEGIYRALQFGKLSINRGMFVENAIAQQLRSNGRSLYYYSWDEPPIEPGRRPRPREIDFLVTRGFSDADGKPRVSPIEAKSTKTYSTISLDDFRRRFGKRVGDEIVLHPGQLKKEGTRIYLPLYMSFCI</sequence>
<dbReference type="EMBL" id="CP002106">
    <property type="protein sequence ID" value="ADK67789.1"/>
    <property type="molecule type" value="Genomic_DNA"/>
</dbReference>
<dbReference type="AlphaFoldDB" id="E1QZH5"/>
<name>E1QZH5_OLSUV</name>
<keyword evidence="4" id="KW-1185">Reference proteome</keyword>
<dbReference type="PANTHER" id="PTHR33295:SF7">
    <property type="entry name" value="ATPASE"/>
    <property type="match status" value="1"/>
</dbReference>
<dbReference type="HOGENOM" id="CLU_047370_0_0_11"/>
<reference evidence="3 4" key="1">
    <citation type="journal article" date="2010" name="Stand. Genomic Sci.">
        <title>Complete genome sequence of Olsenella uli type strain (VPI D76D-27C).</title>
        <authorList>
            <person name="Goker M."/>
            <person name="Held B."/>
            <person name="Lucas S."/>
            <person name="Nolan M."/>
            <person name="Yasawong M."/>
            <person name="Glavina Del Rio T."/>
            <person name="Tice H."/>
            <person name="Cheng J.F."/>
            <person name="Bruce D."/>
            <person name="Detter J.C."/>
            <person name="Tapia R."/>
            <person name="Han C."/>
            <person name="Goodwin L."/>
            <person name="Pitluck S."/>
            <person name="Liolios K."/>
            <person name="Ivanova N."/>
            <person name="Mavromatis K."/>
            <person name="Mikhailova N."/>
            <person name="Pati A."/>
            <person name="Chen A."/>
            <person name="Palaniappan K."/>
            <person name="Land M."/>
            <person name="Hauser L."/>
            <person name="Chang Y.J."/>
            <person name="Jeffries C.D."/>
            <person name="Rohde M."/>
            <person name="Sikorski J."/>
            <person name="Pukall R."/>
            <person name="Woyke T."/>
            <person name="Bristow J."/>
            <person name="Eisen J.A."/>
            <person name="Markowitz V."/>
            <person name="Hugenholtz P."/>
            <person name="Kyrpides N.C."/>
            <person name="Klenk H.P."/>
            <person name="Lapidus A."/>
        </authorList>
    </citation>
    <scope>NUCLEOTIDE SEQUENCE [LARGE SCALE GENOMIC DNA]</scope>
    <source>
        <strain evidence="4">ATCC 49627 / DSM 7084 / CIP 109912 / JCM 12494 / NCIMB 702895 / VPI D76D-27C</strain>
    </source>
</reference>
<feature type="domain" description="DUF4143" evidence="2">
    <location>
        <begin position="228"/>
        <end position="412"/>
    </location>
</feature>
<evidence type="ECO:0000259" key="1">
    <source>
        <dbReference type="Pfam" id="PF13173"/>
    </source>
</evidence>
<dbReference type="InterPro" id="IPR041682">
    <property type="entry name" value="AAA_14"/>
</dbReference>
<proteinExistence type="predicted"/>
<evidence type="ECO:0000313" key="4">
    <source>
        <dbReference type="Proteomes" id="UP000000333"/>
    </source>
</evidence>
<dbReference type="STRING" id="633147.Olsu_0675"/>
<organism evidence="3 4">
    <name type="scientific">Olsenella uli (strain ATCC 49627 / DSM 7084 / CCUG 31166 / CIP 109912 / JCM 12494 / LMG 11480 / NCIMB 702895 / VPI D76D-27C)</name>
    <name type="common">Lactobacillus uli</name>
    <dbReference type="NCBI Taxonomy" id="633147"/>
    <lineage>
        <taxon>Bacteria</taxon>
        <taxon>Bacillati</taxon>
        <taxon>Actinomycetota</taxon>
        <taxon>Coriobacteriia</taxon>
        <taxon>Coriobacteriales</taxon>
        <taxon>Atopobiaceae</taxon>
        <taxon>Olsenella</taxon>
    </lineage>
</organism>
<dbReference type="SUPFAM" id="SSF52540">
    <property type="entry name" value="P-loop containing nucleoside triphosphate hydrolases"/>
    <property type="match status" value="1"/>
</dbReference>
<dbReference type="InterPro" id="IPR027417">
    <property type="entry name" value="P-loop_NTPase"/>
</dbReference>
<evidence type="ECO:0000313" key="3">
    <source>
        <dbReference type="EMBL" id="ADK67789.1"/>
    </source>
</evidence>
<dbReference type="GeneID" id="78512094"/>